<feature type="transmembrane region" description="Helical" evidence="1">
    <location>
        <begin position="29"/>
        <end position="46"/>
    </location>
</feature>
<dbReference type="AlphaFoldDB" id="A0A653IEJ6"/>
<feature type="transmembrane region" description="Helical" evidence="1">
    <location>
        <begin position="52"/>
        <end position="71"/>
    </location>
</feature>
<dbReference type="RefSeq" id="WP_029330279.1">
    <property type="nucleotide sequence ID" value="NZ_LR732312.1"/>
</dbReference>
<keyword evidence="1" id="KW-0472">Membrane</keyword>
<dbReference type="PANTHER" id="PTHR34473:SF2">
    <property type="entry name" value="UPF0699 TRANSMEMBRANE PROTEIN YDBT"/>
    <property type="match status" value="1"/>
</dbReference>
<organism evidence="3 4">
    <name type="scientific">Exiguobacterium oxidotolerans</name>
    <dbReference type="NCBI Taxonomy" id="223958"/>
    <lineage>
        <taxon>Bacteria</taxon>
        <taxon>Bacillati</taxon>
        <taxon>Bacillota</taxon>
        <taxon>Bacilli</taxon>
        <taxon>Bacillales</taxon>
        <taxon>Bacillales Family XII. Incertae Sedis</taxon>
        <taxon>Exiguobacterium</taxon>
    </lineage>
</organism>
<dbReference type="Proteomes" id="UP000439752">
    <property type="component" value="Unassembled WGS sequence"/>
</dbReference>
<keyword evidence="4" id="KW-1185">Reference proteome</keyword>
<name>A0A653IEJ6_9BACL</name>
<dbReference type="PANTHER" id="PTHR34473">
    <property type="entry name" value="UPF0699 TRANSMEMBRANE PROTEIN YDBS"/>
    <property type="match status" value="1"/>
</dbReference>
<evidence type="ECO:0000313" key="3">
    <source>
        <dbReference type="EMBL" id="VWX37565.1"/>
    </source>
</evidence>
<dbReference type="Pfam" id="PF03703">
    <property type="entry name" value="bPH_2"/>
    <property type="match status" value="1"/>
</dbReference>
<reference evidence="3 4" key="1">
    <citation type="submission" date="2019-10" db="EMBL/GenBank/DDBJ databases">
        <authorList>
            <person name="Karimi E."/>
        </authorList>
    </citation>
    <scope>NUCLEOTIDE SEQUENCE [LARGE SCALE GENOMIC DNA]</scope>
    <source>
        <strain evidence="3">Exiguobacterium sp. 9Y</strain>
    </source>
</reference>
<accession>A0A653IEJ6</accession>
<proteinExistence type="predicted"/>
<dbReference type="InterPro" id="IPR005182">
    <property type="entry name" value="YdbS-like_PH"/>
</dbReference>
<feature type="domain" description="YdbS-like PH" evidence="2">
    <location>
        <begin position="79"/>
        <end position="153"/>
    </location>
</feature>
<keyword evidence="1" id="KW-0812">Transmembrane</keyword>
<evidence type="ECO:0000256" key="1">
    <source>
        <dbReference type="SAM" id="Phobius"/>
    </source>
</evidence>
<sequence length="167" mass="19770">MQSSTLKSGWQRLSLDSVKVERQYVAIRFSLYALLIAVMTTVQIMWLDLSPWWMWIVTGLVAALFILKFYYIPRLRYDYFRYQVDEEFLGVKSGVIFRKIEIIPLVKVQFIDTSTGPLLRRAGLMNIKVNTASGFAEIQRLEERRTLELRRHIERFAKLEEQEEESL</sequence>
<evidence type="ECO:0000259" key="2">
    <source>
        <dbReference type="Pfam" id="PF03703"/>
    </source>
</evidence>
<protein>
    <recommendedName>
        <fullName evidence="2">YdbS-like PH domain-containing protein</fullName>
    </recommendedName>
</protein>
<evidence type="ECO:0000313" key="4">
    <source>
        <dbReference type="Proteomes" id="UP000439752"/>
    </source>
</evidence>
<gene>
    <name evidence="3" type="ORF">EXIGUO9Y_320004</name>
</gene>
<dbReference type="EMBL" id="CABWKQ010000026">
    <property type="protein sequence ID" value="VWX37565.1"/>
    <property type="molecule type" value="Genomic_DNA"/>
</dbReference>
<keyword evidence="1" id="KW-1133">Transmembrane helix</keyword>